<dbReference type="OrthoDB" id="10062780at2759"/>
<dbReference type="GO" id="GO:0046983">
    <property type="term" value="F:protein dimerization activity"/>
    <property type="evidence" value="ECO:0007669"/>
    <property type="project" value="InterPro"/>
</dbReference>
<dbReference type="SUPFAM" id="SSF53098">
    <property type="entry name" value="Ribonuclease H-like"/>
    <property type="match status" value="1"/>
</dbReference>
<protein>
    <submittedName>
        <fullName evidence="3 4">Uncharacterized protein LOC115878133 isoform X1</fullName>
    </submittedName>
    <submittedName>
        <fullName evidence="5">Uncharacterized protein LOC115879642 isoform X1</fullName>
    </submittedName>
    <submittedName>
        <fullName evidence="6 7">Uncharacterized protein LOC115889545 isoform X1</fullName>
    </submittedName>
</protein>
<dbReference type="RefSeq" id="XP_030752396.1">
    <property type="nucleotide sequence ID" value="XM_030896536.1"/>
</dbReference>
<proteinExistence type="predicted"/>
<dbReference type="KEGG" id="soy:115879642"/>
<evidence type="ECO:0000313" key="3">
    <source>
        <dbReference type="RefSeq" id="XP_030750364.1"/>
    </source>
</evidence>
<name>A0A6J2YRN0_SITOR</name>
<evidence type="ECO:0000313" key="7">
    <source>
        <dbReference type="RefSeq" id="XP_030765441.1"/>
    </source>
</evidence>
<dbReference type="RefSeq" id="XP_030750365.1">
    <property type="nucleotide sequence ID" value="XM_030894505.1"/>
</dbReference>
<dbReference type="PANTHER" id="PTHR37162">
    <property type="entry name" value="HAT FAMILY DIMERISATION DOMAINCONTAINING PROTEIN-RELATED"/>
    <property type="match status" value="1"/>
</dbReference>
<evidence type="ECO:0000313" key="6">
    <source>
        <dbReference type="RefSeq" id="XP_030765440.1"/>
    </source>
</evidence>
<evidence type="ECO:0000313" key="2">
    <source>
        <dbReference type="Proteomes" id="UP000504635"/>
    </source>
</evidence>
<evidence type="ECO:0000259" key="1">
    <source>
        <dbReference type="Pfam" id="PF05699"/>
    </source>
</evidence>
<sequence>MDNWLIKKPKLTINSLELDAENQNVMDVEDNGNTASRPELDDQNLIDVEISDNEKIASCSSVESTLKTTQLEGESQNKKPSKKKLKTGEAKRYYKFINSWLQEPKFKDWLIKLETTTNNKNEYAFCKACNMSLVAHKKDLYRHESTERHQNNIRQIAGNSKITDILTKRGGEATKRAEIKLCGLLASNNLPFLLMDTLAPLCSNIFPDSQIAKDLNLKRTKAAACVREALGKQFKKQLSAELQKPGCFFSIIMDETTDKSTSKQCAFTIIFFKESVETRFFDMVEVPNGDAETLFNTLKDVIAKKDIPFSNLVGYSSDTTNVMFGENNSVVSRLKIEFPNICCIKCSCHLIHLASSKACLNLPRSIEDLLRNVGAHFSRSACRQEKFQEFQNFFNVQFHKIKLLSNTRWLSMQGCVDRFLEQFDALEAYLTDLVFTDHSRTTEDMLSIIKNKFTRIYLEFMSYVLGILNNFNILFQTESPLLHRLKPETESLLKTLCSNYIKMSVVKNTKNIFQINHENPHSFVEHENMYLGIQATESLSNVKDHVSKEDLLRFYTSCLNFYIKLVSEIKKRFPFDDSVFSLLEILDPLRAQSFETKSLYKVLERFPILREYVDPQELDSEWKAHALLNFAEHGLQLPIESAEKYWVKVFDLKNTINEILYPNLKVVISFLLILPFSNASVERIFSSLNDIKTDTRVNLDNSTMEALLHTKQGIKLNGGILKFEPDKEMLSTNIWKK</sequence>
<accession>A0A6J2YRN0</accession>
<keyword evidence="2" id="KW-1185">Reference proteome</keyword>
<dbReference type="PANTHER" id="PTHR37162:SF1">
    <property type="entry name" value="BED-TYPE DOMAIN-CONTAINING PROTEIN"/>
    <property type="match status" value="1"/>
</dbReference>
<organism evidence="2 6">
    <name type="scientific">Sitophilus oryzae</name>
    <name type="common">Rice weevil</name>
    <name type="synonym">Curculio oryzae</name>
    <dbReference type="NCBI Taxonomy" id="7048"/>
    <lineage>
        <taxon>Eukaryota</taxon>
        <taxon>Metazoa</taxon>
        <taxon>Ecdysozoa</taxon>
        <taxon>Arthropoda</taxon>
        <taxon>Hexapoda</taxon>
        <taxon>Insecta</taxon>
        <taxon>Pterygota</taxon>
        <taxon>Neoptera</taxon>
        <taxon>Endopterygota</taxon>
        <taxon>Coleoptera</taxon>
        <taxon>Polyphaga</taxon>
        <taxon>Cucujiformia</taxon>
        <taxon>Curculionidae</taxon>
        <taxon>Dryophthorinae</taxon>
        <taxon>Sitophilus</taxon>
    </lineage>
</organism>
<gene>
    <name evidence="6 7" type="primary">LOC115889545</name>
    <name evidence="3 4" type="synonym">LOC115878133</name>
    <name evidence="5" type="synonym">LOC115879642</name>
</gene>
<dbReference type="Proteomes" id="UP000504635">
    <property type="component" value="Unplaced"/>
</dbReference>
<dbReference type="GeneID" id="115889545"/>
<dbReference type="KEGG" id="soy:115889545"/>
<reference evidence="3 4" key="1">
    <citation type="submission" date="2025-04" db="UniProtKB">
        <authorList>
            <consortium name="RefSeq"/>
        </authorList>
    </citation>
    <scope>IDENTIFICATION</scope>
    <source>
        <tissue evidence="3 4">Gonads</tissue>
    </source>
</reference>
<evidence type="ECO:0000313" key="5">
    <source>
        <dbReference type="RefSeq" id="XP_030752396.1"/>
    </source>
</evidence>
<dbReference type="InterPro" id="IPR012337">
    <property type="entry name" value="RNaseH-like_sf"/>
</dbReference>
<evidence type="ECO:0000313" key="4">
    <source>
        <dbReference type="RefSeq" id="XP_030750365.1"/>
    </source>
</evidence>
<dbReference type="KEGG" id="soy:115878133"/>
<dbReference type="RefSeq" id="XP_030750364.1">
    <property type="nucleotide sequence ID" value="XM_030894504.1"/>
</dbReference>
<dbReference type="RefSeq" id="XP_030765440.1">
    <property type="nucleotide sequence ID" value="XM_030909580.1"/>
</dbReference>
<dbReference type="Pfam" id="PF05699">
    <property type="entry name" value="Dimer_Tnp_hAT"/>
    <property type="match status" value="1"/>
</dbReference>
<feature type="domain" description="HAT C-terminal dimerisation" evidence="1">
    <location>
        <begin position="657"/>
        <end position="712"/>
    </location>
</feature>
<dbReference type="RefSeq" id="XP_030765441.1">
    <property type="nucleotide sequence ID" value="XM_030909581.1"/>
</dbReference>
<dbReference type="InterPro" id="IPR008906">
    <property type="entry name" value="HATC_C_dom"/>
</dbReference>
<dbReference type="AlphaFoldDB" id="A0A6J2YRN0"/>